<dbReference type="AlphaFoldDB" id="A0A841CCZ9"/>
<evidence type="ECO:0000313" key="9">
    <source>
        <dbReference type="Proteomes" id="UP000547510"/>
    </source>
</evidence>
<protein>
    <submittedName>
        <fullName evidence="8">Diaminopimelate decarboxylase</fullName>
        <ecNumber evidence="8">4.1.1.20</ecNumber>
    </submittedName>
</protein>
<dbReference type="InterPro" id="IPR022657">
    <property type="entry name" value="De-COase2_CS"/>
</dbReference>
<dbReference type="SUPFAM" id="SSF50621">
    <property type="entry name" value="Alanine racemase C-terminal domain-like"/>
    <property type="match status" value="1"/>
</dbReference>
<dbReference type="EMBL" id="JACHJN010000001">
    <property type="protein sequence ID" value="MBB5954048.1"/>
    <property type="molecule type" value="Genomic_DNA"/>
</dbReference>
<evidence type="ECO:0000256" key="1">
    <source>
        <dbReference type="ARBA" id="ARBA00001933"/>
    </source>
</evidence>
<dbReference type="RefSeq" id="WP_184687956.1">
    <property type="nucleotide sequence ID" value="NZ_JACHJN010000001.1"/>
</dbReference>
<dbReference type="PROSITE" id="PS00879">
    <property type="entry name" value="ODR_DC_2_2"/>
    <property type="match status" value="1"/>
</dbReference>
<reference evidence="8 9" key="1">
    <citation type="submission" date="2020-08" db="EMBL/GenBank/DDBJ databases">
        <title>Genomic Encyclopedia of Type Strains, Phase III (KMG-III): the genomes of soil and plant-associated and newly described type strains.</title>
        <authorList>
            <person name="Whitman W."/>
        </authorList>
    </citation>
    <scope>NUCLEOTIDE SEQUENCE [LARGE SCALE GENOMIC DNA]</scope>
    <source>
        <strain evidence="8 9">CECT 8640</strain>
    </source>
</reference>
<accession>A0A841CCZ9</accession>
<evidence type="ECO:0000256" key="3">
    <source>
        <dbReference type="ARBA" id="ARBA00022898"/>
    </source>
</evidence>
<dbReference type="InterPro" id="IPR029066">
    <property type="entry name" value="PLP-binding_barrel"/>
</dbReference>
<dbReference type="GO" id="GO:0008836">
    <property type="term" value="F:diaminopimelate decarboxylase activity"/>
    <property type="evidence" value="ECO:0007669"/>
    <property type="project" value="UniProtKB-EC"/>
</dbReference>
<keyword evidence="3 6" id="KW-0663">Pyridoxal phosphate</keyword>
<evidence type="ECO:0000256" key="4">
    <source>
        <dbReference type="ARBA" id="ARBA00023154"/>
    </source>
</evidence>
<dbReference type="SUPFAM" id="SSF51419">
    <property type="entry name" value="PLP-binding barrel"/>
    <property type="match status" value="1"/>
</dbReference>
<keyword evidence="5 8" id="KW-0456">Lyase</keyword>
<feature type="domain" description="Orn/DAP/Arg decarboxylase 2 N-terminal" evidence="7">
    <location>
        <begin position="32"/>
        <end position="279"/>
    </location>
</feature>
<feature type="active site" description="Proton donor" evidence="6">
    <location>
        <position position="346"/>
    </location>
</feature>
<dbReference type="GO" id="GO:0009089">
    <property type="term" value="P:lysine biosynthetic process via diaminopimelate"/>
    <property type="evidence" value="ECO:0007669"/>
    <property type="project" value="InterPro"/>
</dbReference>
<dbReference type="Pfam" id="PF02784">
    <property type="entry name" value="Orn_Arg_deC_N"/>
    <property type="match status" value="1"/>
</dbReference>
<gene>
    <name evidence="8" type="ORF">FHS29_000618</name>
</gene>
<dbReference type="InterPro" id="IPR009006">
    <property type="entry name" value="Ala_racemase/Decarboxylase_C"/>
</dbReference>
<keyword evidence="4" id="KW-0457">Lysine biosynthesis</keyword>
<dbReference type="Gene3D" id="3.20.20.10">
    <property type="entry name" value="Alanine racemase"/>
    <property type="match status" value="1"/>
</dbReference>
<keyword evidence="2" id="KW-0210">Decarboxylase</keyword>
<dbReference type="PANTHER" id="PTHR43727">
    <property type="entry name" value="DIAMINOPIMELATE DECARBOXYLASE"/>
    <property type="match status" value="1"/>
</dbReference>
<dbReference type="InterPro" id="IPR022644">
    <property type="entry name" value="De-COase2_N"/>
</dbReference>
<comment type="cofactor">
    <cofactor evidence="1 6">
        <name>pyridoxal 5'-phosphate</name>
        <dbReference type="ChEBI" id="CHEBI:597326"/>
    </cofactor>
</comment>
<organism evidence="8 9">
    <name type="scientific">Saccharothrix tamanrassetensis</name>
    <dbReference type="NCBI Taxonomy" id="1051531"/>
    <lineage>
        <taxon>Bacteria</taxon>
        <taxon>Bacillati</taxon>
        <taxon>Actinomycetota</taxon>
        <taxon>Actinomycetes</taxon>
        <taxon>Pseudonocardiales</taxon>
        <taxon>Pseudonocardiaceae</taxon>
        <taxon>Saccharothrix</taxon>
    </lineage>
</organism>
<sequence>MSAEFEVQGIGITEIAERHGTPLYLYDGEELASRVDDLKALLHPRLEFFFSMKSNPNIGVLSVLHSRGARAEVSSMVELVTALRAGVDPADIIFLGPGKSEEELRACLDHGVYAIVCESFGELTLIDDLARRRGVRAPVALRVNPSFSVKGSGLTMGGKPRQFGIDESQLFETTDLVARHPNVRFLGVQVYMGTRILSEEAVAENTERIFELADRLSAHLGTPLELVDIGGGLGVAYFDGERDLDLELLAARVNPVLADFADRHPGTRLVMELGRYLTATCGTYVVRVRYVKESMGERFAVADGGTNHHMAAVGIGSFVKRNFPMRVLNRVAEPASETWNVTGPLCTPNDTLGKKVELPPVRPGDLIGVGRSGAYGPTASPVLFLSHGYPAEVLVHGGRAHLVRSRDDTEDLLRRQHLPELAATAITEGSAS</sequence>
<dbReference type="Gene3D" id="2.40.37.10">
    <property type="entry name" value="Lyase, Ornithine Decarboxylase, Chain A, domain 1"/>
    <property type="match status" value="1"/>
</dbReference>
<name>A0A841CCZ9_9PSEU</name>
<comment type="caution">
    <text evidence="8">The sequence shown here is derived from an EMBL/GenBank/DDBJ whole genome shotgun (WGS) entry which is preliminary data.</text>
</comment>
<dbReference type="PANTHER" id="PTHR43727:SF2">
    <property type="entry name" value="GROUP IV DECARBOXYLASE"/>
    <property type="match status" value="1"/>
</dbReference>
<dbReference type="InterPro" id="IPR002986">
    <property type="entry name" value="DAP_deCOOHase_LysA"/>
</dbReference>
<proteinExistence type="predicted"/>
<dbReference type="Proteomes" id="UP000547510">
    <property type="component" value="Unassembled WGS sequence"/>
</dbReference>
<evidence type="ECO:0000259" key="7">
    <source>
        <dbReference type="Pfam" id="PF02784"/>
    </source>
</evidence>
<dbReference type="InterPro" id="IPR000183">
    <property type="entry name" value="Orn/DAP/Arg_de-COase"/>
</dbReference>
<dbReference type="PRINTS" id="PR01181">
    <property type="entry name" value="DAPDCRBXLASE"/>
</dbReference>
<keyword evidence="9" id="KW-1185">Reference proteome</keyword>
<keyword evidence="4" id="KW-0028">Amino-acid biosynthesis</keyword>
<evidence type="ECO:0000313" key="8">
    <source>
        <dbReference type="EMBL" id="MBB5954048.1"/>
    </source>
</evidence>
<evidence type="ECO:0000256" key="6">
    <source>
        <dbReference type="PIRSR" id="PIRSR600183-50"/>
    </source>
</evidence>
<dbReference type="PRINTS" id="PR01179">
    <property type="entry name" value="ODADCRBXLASE"/>
</dbReference>
<evidence type="ECO:0000256" key="5">
    <source>
        <dbReference type="ARBA" id="ARBA00023239"/>
    </source>
</evidence>
<dbReference type="CDD" id="cd06839">
    <property type="entry name" value="PLPDE_III_Btrk_like"/>
    <property type="match status" value="1"/>
</dbReference>
<feature type="modified residue" description="N6-(pyridoxal phosphate)lysine" evidence="6">
    <location>
        <position position="53"/>
    </location>
</feature>
<dbReference type="EC" id="4.1.1.20" evidence="8"/>
<evidence type="ECO:0000256" key="2">
    <source>
        <dbReference type="ARBA" id="ARBA00022793"/>
    </source>
</evidence>